<feature type="transmembrane region" description="Helical" evidence="6">
    <location>
        <begin position="852"/>
        <end position="872"/>
    </location>
</feature>
<dbReference type="PANTHER" id="PTHR30572:SF18">
    <property type="entry name" value="ABC-TYPE MACROLIDE FAMILY EXPORT SYSTEM PERMEASE COMPONENT 2"/>
    <property type="match status" value="1"/>
</dbReference>
<accession>A0ABW5M7R0</accession>
<gene>
    <name evidence="9" type="ORF">ACFSUS_20495</name>
</gene>
<keyword evidence="5 6" id="KW-0472">Membrane</keyword>
<feature type="domain" description="MacB-like periplasmic core" evidence="8">
    <location>
        <begin position="531"/>
        <end position="721"/>
    </location>
</feature>
<evidence type="ECO:0000259" key="7">
    <source>
        <dbReference type="Pfam" id="PF02687"/>
    </source>
</evidence>
<dbReference type="NCBIfam" id="NF038404">
    <property type="entry name" value="perm_prefix_2"/>
    <property type="match status" value="1"/>
</dbReference>
<dbReference type="PANTHER" id="PTHR30572">
    <property type="entry name" value="MEMBRANE COMPONENT OF TRANSPORTER-RELATED"/>
    <property type="match status" value="1"/>
</dbReference>
<keyword evidence="4 6" id="KW-1133">Transmembrane helix</keyword>
<comment type="caution">
    <text evidence="9">The sequence shown here is derived from an EMBL/GenBank/DDBJ whole genome shotgun (WGS) entry which is preliminary data.</text>
</comment>
<protein>
    <submittedName>
        <fullName evidence="9">ABC transporter permease</fullName>
    </submittedName>
</protein>
<keyword evidence="3 6" id="KW-0812">Transmembrane</keyword>
<evidence type="ECO:0000256" key="5">
    <source>
        <dbReference type="ARBA" id="ARBA00023136"/>
    </source>
</evidence>
<feature type="domain" description="ABC3 transporter permease C-terminal" evidence="7">
    <location>
        <begin position="771"/>
        <end position="882"/>
    </location>
</feature>
<evidence type="ECO:0000256" key="4">
    <source>
        <dbReference type="ARBA" id="ARBA00022989"/>
    </source>
</evidence>
<evidence type="ECO:0000256" key="2">
    <source>
        <dbReference type="ARBA" id="ARBA00022475"/>
    </source>
</evidence>
<feature type="transmembrane region" description="Helical" evidence="6">
    <location>
        <begin position="478"/>
        <end position="500"/>
    </location>
</feature>
<dbReference type="Pfam" id="PF02687">
    <property type="entry name" value="FtsX"/>
    <property type="match status" value="2"/>
</dbReference>
<evidence type="ECO:0000256" key="3">
    <source>
        <dbReference type="ARBA" id="ARBA00022692"/>
    </source>
</evidence>
<feature type="transmembrane region" description="Helical" evidence="6">
    <location>
        <begin position="106"/>
        <end position="129"/>
    </location>
</feature>
<reference evidence="10" key="1">
    <citation type="journal article" date="2019" name="Int. J. Syst. Evol. Microbiol.">
        <title>The Global Catalogue of Microorganisms (GCM) 10K type strain sequencing project: providing services to taxonomists for standard genome sequencing and annotation.</title>
        <authorList>
            <consortium name="The Broad Institute Genomics Platform"/>
            <consortium name="The Broad Institute Genome Sequencing Center for Infectious Disease"/>
            <person name="Wu L."/>
            <person name="Ma J."/>
        </authorList>
    </citation>
    <scope>NUCLEOTIDE SEQUENCE [LARGE SCALE GENOMIC DNA]</scope>
    <source>
        <strain evidence="10">KCTC 42805</strain>
    </source>
</reference>
<keyword evidence="2" id="KW-1003">Cell membrane</keyword>
<evidence type="ECO:0000313" key="10">
    <source>
        <dbReference type="Proteomes" id="UP001597469"/>
    </source>
</evidence>
<dbReference type="InterPro" id="IPR050250">
    <property type="entry name" value="Macrolide_Exporter_MacB"/>
</dbReference>
<name>A0ABW5M7R0_9BACT</name>
<organism evidence="9 10">
    <name type="scientific">Spirosoma soli</name>
    <dbReference type="NCBI Taxonomy" id="1770529"/>
    <lineage>
        <taxon>Bacteria</taxon>
        <taxon>Pseudomonadati</taxon>
        <taxon>Bacteroidota</taxon>
        <taxon>Cytophagia</taxon>
        <taxon>Cytophagales</taxon>
        <taxon>Cytophagaceae</taxon>
        <taxon>Spirosoma</taxon>
    </lineage>
</organism>
<proteinExistence type="predicted"/>
<feature type="domain" description="ABC3 transporter permease C-terminal" evidence="7">
    <location>
        <begin position="389"/>
        <end position="505"/>
    </location>
</feature>
<evidence type="ECO:0000256" key="6">
    <source>
        <dbReference type="SAM" id="Phobius"/>
    </source>
</evidence>
<feature type="transmembrane region" description="Helical" evidence="6">
    <location>
        <begin position="427"/>
        <end position="451"/>
    </location>
</feature>
<comment type="subcellular location">
    <subcellularLocation>
        <location evidence="1">Cell membrane</location>
        <topology evidence="1">Multi-pass membrane protein</topology>
    </subcellularLocation>
</comment>
<feature type="transmembrane region" description="Helical" evidence="6">
    <location>
        <begin position="520"/>
        <end position="545"/>
    </location>
</feature>
<dbReference type="Pfam" id="PF12704">
    <property type="entry name" value="MacB_PCD"/>
    <property type="match status" value="2"/>
</dbReference>
<feature type="transmembrane region" description="Helical" evidence="6">
    <location>
        <begin position="766"/>
        <end position="790"/>
    </location>
</feature>
<feature type="transmembrane region" description="Helical" evidence="6">
    <location>
        <begin position="818"/>
        <end position="837"/>
    </location>
</feature>
<dbReference type="InterPro" id="IPR003838">
    <property type="entry name" value="ABC3_permease_C"/>
</dbReference>
<dbReference type="Proteomes" id="UP001597469">
    <property type="component" value="Unassembled WGS sequence"/>
</dbReference>
<evidence type="ECO:0000313" key="9">
    <source>
        <dbReference type="EMBL" id="MFD2573033.1"/>
    </source>
</evidence>
<dbReference type="EMBL" id="JBHULN010000014">
    <property type="protein sequence ID" value="MFD2573033.1"/>
    <property type="molecule type" value="Genomic_DNA"/>
</dbReference>
<evidence type="ECO:0000256" key="1">
    <source>
        <dbReference type="ARBA" id="ARBA00004651"/>
    </source>
</evidence>
<feature type="domain" description="MacB-like periplasmic core" evidence="8">
    <location>
        <begin position="108"/>
        <end position="329"/>
    </location>
</feature>
<keyword evidence="10" id="KW-1185">Reference proteome</keyword>
<sequence length="889" mass="100001">MNPKLPTGSPDRPTPPRTADRLLEWFVAPHLLETLQGDLHEQFAYQLQRVGERRARWRYWRDVLGFVRPYVIKRNKSEYSQPSFLNPSMIRNYLTVARRNLINQKVYSLLNLSGLSLGLTCVLVITLYLKNELTYDGFHDKADRIYRLTTTTTNAAGTEIKNQTGNSGAIQGPTFAANIPEIESATRIQGVFFNVRRGNDGFYQNAHYVDDTIFETFSLPLIEGTPQSAFPAVNSIVLTEDGARKYFGTTHALGQTLSLEINGKFEPFVVSGVAQNPRPNSSVQFEMLLPFKHYESKYKDQDWLNVYLATFLVLRPDASPAAVEQKMARVFNSLGREQVVKATRERGNVEQLRFGLQSLTDIHLTLAYGGGNDIALPTNPTTLYLLGGIAAFILIIACINFVNLTVARSLRRAREVGVRKVMGGQRVQLMAQFLGESFLLSTLAFALSLGFTQLSLPFFNGISGKSLNLSYLFDTQLVLLYVGLLIMTALLAGSYPAFILSRFNPARVLYGRVGFQGKNYLSQGLVVVQFALSVFLIVATLAVFAQFDFLTTRDLGYSPNHLVRIELPSLRNGNDNFARLFKQKLANQPGIVNVATKNWLDEYTSARASNKSIDVNYLRIDENYLPTLGIHIARGRNFSPSYTSDTLDNALVNETFAREAGWKNPLTQQVIIPELNNKVYRVVGVVKDYHFSSLHEKIKPQVFVGDDDRAPFGEVWVKIRPENVARTMALLDKTYREVVPQHYYHYQFLDSVLAKQYEEETRLRQIVTWAAGLCLFISCLGLFGIATFSAERRTKEIGVRKVLGASTEEIATLLSRDLVRLIVLALFIAMPVAWWSLNQWLNVYAFHVNLSIWLFLGAAFFAVSIALLTVGFQSIKAALMNPVKSLRSE</sequence>
<dbReference type="RefSeq" id="WP_381525628.1">
    <property type="nucleotide sequence ID" value="NZ_JBHULN010000014.1"/>
</dbReference>
<evidence type="ECO:0000259" key="8">
    <source>
        <dbReference type="Pfam" id="PF12704"/>
    </source>
</evidence>
<dbReference type="InterPro" id="IPR047699">
    <property type="entry name" value="Permease_put_prefix"/>
</dbReference>
<dbReference type="InterPro" id="IPR025857">
    <property type="entry name" value="MacB_PCD"/>
</dbReference>
<feature type="transmembrane region" description="Helical" evidence="6">
    <location>
        <begin position="383"/>
        <end position="406"/>
    </location>
</feature>